<proteinExistence type="predicted"/>
<sequence>MSAAQHSRALSLPGDPAQWPQVAGVREGDGQFALELQVPESLCWFAGHFPGTPVLPGVVQVFWAECFARQLFGRFPDEYLLRNLKFNQMVLPGAALTLTLAEDVQKGRLEFRYTQADDAVSSGAFTESGA</sequence>
<reference evidence="2 3" key="1">
    <citation type="submission" date="2019-04" db="EMBL/GenBank/DDBJ databases">
        <title>Taxonomy of novel Haliea sp. from mangrove soil of West Coast of India.</title>
        <authorList>
            <person name="Verma A."/>
            <person name="Kumar P."/>
            <person name="Krishnamurthi S."/>
        </authorList>
    </citation>
    <scope>NUCLEOTIDE SEQUENCE [LARGE SCALE GENOMIC DNA]</scope>
    <source>
        <strain evidence="2 3">SAOS-164</strain>
    </source>
</reference>
<evidence type="ECO:0000313" key="2">
    <source>
        <dbReference type="EMBL" id="TGD72673.1"/>
    </source>
</evidence>
<accession>A0A4Z0LZ63</accession>
<gene>
    <name evidence="2" type="ORF">E4634_14220</name>
</gene>
<keyword evidence="3" id="KW-1185">Reference proteome</keyword>
<dbReference type="EMBL" id="SRLE01000009">
    <property type="protein sequence ID" value="TGD72673.1"/>
    <property type="molecule type" value="Genomic_DNA"/>
</dbReference>
<organism evidence="2 3">
    <name type="scientific">Mangrovimicrobium sediminis</name>
    <dbReference type="NCBI Taxonomy" id="2562682"/>
    <lineage>
        <taxon>Bacteria</taxon>
        <taxon>Pseudomonadati</taxon>
        <taxon>Pseudomonadota</taxon>
        <taxon>Gammaproteobacteria</taxon>
        <taxon>Cellvibrionales</taxon>
        <taxon>Halieaceae</taxon>
        <taxon>Mangrovimicrobium</taxon>
    </lineage>
</organism>
<dbReference type="InterPro" id="IPR054545">
    <property type="entry name" value="ApeI-like"/>
</dbReference>
<comment type="caution">
    <text evidence="2">The sequence shown here is derived from an EMBL/GenBank/DDBJ whole genome shotgun (WGS) entry which is preliminary data.</text>
</comment>
<dbReference type="InterPro" id="IPR029069">
    <property type="entry name" value="HotDog_dom_sf"/>
</dbReference>
<dbReference type="RefSeq" id="WP_135445018.1">
    <property type="nucleotide sequence ID" value="NZ_SRLE01000009.1"/>
</dbReference>
<dbReference type="Pfam" id="PF22818">
    <property type="entry name" value="ApeI-like"/>
    <property type="match status" value="1"/>
</dbReference>
<dbReference type="Gene3D" id="3.10.129.10">
    <property type="entry name" value="Hotdog Thioesterase"/>
    <property type="match status" value="1"/>
</dbReference>
<name>A0A4Z0LZ63_9GAMM</name>
<evidence type="ECO:0000259" key="1">
    <source>
        <dbReference type="Pfam" id="PF22818"/>
    </source>
</evidence>
<dbReference type="Proteomes" id="UP000298050">
    <property type="component" value="Unassembled WGS sequence"/>
</dbReference>
<evidence type="ECO:0000313" key="3">
    <source>
        <dbReference type="Proteomes" id="UP000298050"/>
    </source>
</evidence>
<dbReference type="AlphaFoldDB" id="A0A4Z0LZ63"/>
<protein>
    <recommendedName>
        <fullName evidence="1">ApeI dehydratase-like domain-containing protein</fullName>
    </recommendedName>
</protein>
<dbReference type="OrthoDB" id="9812842at2"/>
<feature type="domain" description="ApeI dehydratase-like" evidence="1">
    <location>
        <begin position="28"/>
        <end position="123"/>
    </location>
</feature>
<dbReference type="SUPFAM" id="SSF54637">
    <property type="entry name" value="Thioesterase/thiol ester dehydrase-isomerase"/>
    <property type="match status" value="1"/>
</dbReference>